<dbReference type="GO" id="GO:0016301">
    <property type="term" value="F:kinase activity"/>
    <property type="evidence" value="ECO:0007669"/>
    <property type="project" value="UniProtKB-KW"/>
</dbReference>
<dbReference type="PROSITE" id="PS50110">
    <property type="entry name" value="RESPONSE_REGULATORY"/>
    <property type="match status" value="2"/>
</dbReference>
<dbReference type="Pfam" id="PF02518">
    <property type="entry name" value="HATPase_c"/>
    <property type="match status" value="1"/>
</dbReference>
<dbReference type="Gene3D" id="2.60.40.2380">
    <property type="match status" value="1"/>
</dbReference>
<dbReference type="CDD" id="cd17546">
    <property type="entry name" value="REC_hyHK_CKI1_RcsC-like"/>
    <property type="match status" value="2"/>
</dbReference>
<dbReference type="SUPFAM" id="SSF47384">
    <property type="entry name" value="Homodimeric domain of signal transducing histidine kinase"/>
    <property type="match status" value="1"/>
</dbReference>
<dbReference type="PROSITE" id="PS50109">
    <property type="entry name" value="HIS_KIN"/>
    <property type="match status" value="1"/>
</dbReference>
<feature type="modified residue" description="4-aspartylphosphate" evidence="5">
    <location>
        <position position="694"/>
    </location>
</feature>
<dbReference type="Pfam" id="PF00072">
    <property type="entry name" value="Response_reg"/>
    <property type="match status" value="2"/>
</dbReference>
<gene>
    <name evidence="10" type="primary">retS</name>
    <name evidence="10" type="ORF">GCM10007363_25810</name>
</gene>
<dbReference type="InterPro" id="IPR003594">
    <property type="entry name" value="HATPase_dom"/>
</dbReference>
<keyword evidence="4" id="KW-0902">Two-component regulatory system</keyword>
<dbReference type="InterPro" id="IPR001789">
    <property type="entry name" value="Sig_transdc_resp-reg_receiver"/>
</dbReference>
<dbReference type="RefSeq" id="WP_308809874.1">
    <property type="nucleotide sequence ID" value="NZ_BMDE01000008.1"/>
</dbReference>
<dbReference type="Gene3D" id="3.30.565.10">
    <property type="entry name" value="Histidine kinase-like ATPase, C-terminal domain"/>
    <property type="match status" value="1"/>
</dbReference>
<feature type="transmembrane region" description="Helical" evidence="6">
    <location>
        <begin position="267"/>
        <end position="284"/>
    </location>
</feature>
<comment type="caution">
    <text evidence="10">The sequence shown here is derived from an EMBL/GenBank/DDBJ whole genome shotgun (WGS) entry which is preliminary data.</text>
</comment>
<feature type="chain" id="PRO_5047281450" description="histidine kinase" evidence="7">
    <location>
        <begin position="27"/>
        <end position="911"/>
    </location>
</feature>
<evidence type="ECO:0000256" key="4">
    <source>
        <dbReference type="ARBA" id="ARBA00023012"/>
    </source>
</evidence>
<evidence type="ECO:0000256" key="7">
    <source>
        <dbReference type="SAM" id="SignalP"/>
    </source>
</evidence>
<feature type="domain" description="Response regulatory" evidence="9">
    <location>
        <begin position="640"/>
        <end position="762"/>
    </location>
</feature>
<dbReference type="Gene3D" id="3.40.50.2300">
    <property type="match status" value="2"/>
</dbReference>
<dbReference type="PANTHER" id="PTHR45339:SF1">
    <property type="entry name" value="HYBRID SIGNAL TRANSDUCTION HISTIDINE KINASE J"/>
    <property type="match status" value="1"/>
</dbReference>
<accession>A0ABQ2AU48</accession>
<name>A0ABQ2AU48_9PSED</name>
<protein>
    <recommendedName>
        <fullName evidence="2">histidine kinase</fullName>
        <ecNumber evidence="2">2.7.13.3</ecNumber>
    </recommendedName>
</protein>
<feature type="signal peptide" evidence="7">
    <location>
        <begin position="1"/>
        <end position="26"/>
    </location>
</feature>
<evidence type="ECO:0000313" key="11">
    <source>
        <dbReference type="Proteomes" id="UP000655550"/>
    </source>
</evidence>
<dbReference type="Pfam" id="PF00512">
    <property type="entry name" value="HisKA"/>
    <property type="match status" value="1"/>
</dbReference>
<feature type="transmembrane region" description="Helical" evidence="6">
    <location>
        <begin position="320"/>
        <end position="343"/>
    </location>
</feature>
<dbReference type="PRINTS" id="PR00344">
    <property type="entry name" value="BCTRLSENSOR"/>
</dbReference>
<dbReference type="PANTHER" id="PTHR45339">
    <property type="entry name" value="HYBRID SIGNAL TRANSDUCTION HISTIDINE KINASE J"/>
    <property type="match status" value="1"/>
</dbReference>
<dbReference type="SMART" id="SM00387">
    <property type="entry name" value="HATPase_c"/>
    <property type="match status" value="1"/>
</dbReference>
<dbReference type="Pfam" id="PF07695">
    <property type="entry name" value="7TMR-DISM_7TM"/>
    <property type="match status" value="1"/>
</dbReference>
<evidence type="ECO:0000313" key="10">
    <source>
        <dbReference type="EMBL" id="GGH95774.1"/>
    </source>
</evidence>
<keyword evidence="10" id="KW-0418">Kinase</keyword>
<dbReference type="EC" id="2.7.13.3" evidence="2"/>
<keyword evidence="3 5" id="KW-0597">Phosphoprotein</keyword>
<dbReference type="SMART" id="SM00448">
    <property type="entry name" value="REC"/>
    <property type="match status" value="2"/>
</dbReference>
<dbReference type="Proteomes" id="UP000655550">
    <property type="component" value="Unassembled WGS sequence"/>
</dbReference>
<dbReference type="CDD" id="cd00082">
    <property type="entry name" value="HisKA"/>
    <property type="match status" value="1"/>
</dbReference>
<comment type="catalytic activity">
    <reaction evidence="1">
        <text>ATP + protein L-histidine = ADP + protein N-phospho-L-histidine.</text>
        <dbReference type="EC" id="2.7.13.3"/>
    </reaction>
</comment>
<feature type="modified residue" description="4-aspartylphosphate" evidence="5">
    <location>
        <position position="833"/>
    </location>
</feature>
<dbReference type="InterPro" id="IPR003661">
    <property type="entry name" value="HisK_dim/P_dom"/>
</dbReference>
<dbReference type="InterPro" id="IPR005467">
    <property type="entry name" value="His_kinase_dom"/>
</dbReference>
<organism evidence="10 11">
    <name type="scientific">Pseudomonas fluvialis</name>
    <dbReference type="NCBI Taxonomy" id="1793966"/>
    <lineage>
        <taxon>Bacteria</taxon>
        <taxon>Pseudomonadati</taxon>
        <taxon>Pseudomonadota</taxon>
        <taxon>Gammaproteobacteria</taxon>
        <taxon>Pseudomonadales</taxon>
        <taxon>Pseudomonadaceae</taxon>
        <taxon>Pseudomonas</taxon>
    </lineage>
</organism>
<feature type="transmembrane region" description="Helical" evidence="6">
    <location>
        <begin position="202"/>
        <end position="223"/>
    </location>
</feature>
<dbReference type="SUPFAM" id="SSF55874">
    <property type="entry name" value="ATPase domain of HSP90 chaperone/DNA topoisomerase II/histidine kinase"/>
    <property type="match status" value="1"/>
</dbReference>
<evidence type="ECO:0000256" key="5">
    <source>
        <dbReference type="PROSITE-ProRule" id="PRU00169"/>
    </source>
</evidence>
<dbReference type="InterPro" id="IPR011623">
    <property type="entry name" value="7TMR_DISM_rcpt_extracell_dom1"/>
</dbReference>
<feature type="domain" description="Histidine kinase" evidence="8">
    <location>
        <begin position="403"/>
        <end position="622"/>
    </location>
</feature>
<dbReference type="InterPro" id="IPR036097">
    <property type="entry name" value="HisK_dim/P_sf"/>
</dbReference>
<feature type="transmembrane region" description="Helical" evidence="6">
    <location>
        <begin position="229"/>
        <end position="255"/>
    </location>
</feature>
<keyword evidence="10" id="KW-0808">Transferase</keyword>
<feature type="transmembrane region" description="Helical" evidence="6">
    <location>
        <begin position="290"/>
        <end position="308"/>
    </location>
</feature>
<keyword evidence="7" id="KW-0732">Signal</keyword>
<dbReference type="InterPro" id="IPR011622">
    <property type="entry name" value="7TMR_DISM_rcpt_extracell_dom2"/>
</dbReference>
<evidence type="ECO:0000256" key="6">
    <source>
        <dbReference type="SAM" id="Phobius"/>
    </source>
</evidence>
<dbReference type="InterPro" id="IPR011006">
    <property type="entry name" value="CheY-like_superfamily"/>
</dbReference>
<dbReference type="InterPro" id="IPR004358">
    <property type="entry name" value="Sig_transdc_His_kin-like_C"/>
</dbReference>
<proteinExistence type="predicted"/>
<dbReference type="Pfam" id="PF07696">
    <property type="entry name" value="7TMR-DISMED2"/>
    <property type="match status" value="1"/>
</dbReference>
<keyword evidence="6" id="KW-1133">Transmembrane helix</keyword>
<keyword evidence="6" id="KW-0812">Transmembrane</keyword>
<feature type="domain" description="Response regulatory" evidence="9">
    <location>
        <begin position="784"/>
        <end position="903"/>
    </location>
</feature>
<dbReference type="Gene3D" id="1.10.287.130">
    <property type="match status" value="1"/>
</dbReference>
<evidence type="ECO:0000256" key="2">
    <source>
        <dbReference type="ARBA" id="ARBA00012438"/>
    </source>
</evidence>
<sequence length="911" mass="100563">MHWPSTALRLLACLLLCLSSSLPAMADALHWRSLVDEHNTLQLKDIRSSRYQVQFSDTPLQQLAMPGRDKSLWLQVSLPASEQTRLLRLFAPQLQQLDLYLVQDDQALLQLSAGERPRQPVNAQPGPDYLFNLPPLQAPAELYLRLAANHSLRPTLQLTEASQLVDSQPHPLLLGMLLGACVMLILYNLVRYAYARTRCGLWLSAAQGGLLLSCASLFGLLPAPHPDWAWLHASLSELLVLVTLGCSLMFTRSFFHQVCAEQYGQRWLAAAGIIVALAMLIQAGDLLAEQWLFLLVLLGTLCMLSIAFSHWRHGYRPARLFTLAQLLFCSSLLIASPAFLGYWPVSSATLLGGLLASAIASHFLLSMALSERQRRILHSDFSHSRARTANRAELRAKAEFLAHISHEIRTPMNGVLGMTELLLDTALSAKQRDYVQTIHSAGNELLGLLNEILDFSRLESGQIELDEVQFDLNALFEDCLDVFRSKAELQQVELISFMQPQVPQVIKGDPARLRQALLSLLEHAFRHTQGGEVLLLATLDEQTPPCLRITVQDSGQALPNEERQALLGDTPHSKDLLSHPQLSSRLGLVIARQLLRLMGGDFGIQPGSGRGNTLWLSLPLRHPASQPSASLLSGPLQGAQLLVVDDNDTCRKVLQQQCSGWGMQVSCASSGTEALAMMRKRAQLNQYFDLVLIDQEMPGMSGLQLATRIKEDSYLSRDNLLIMLTGVSQAPSKVNARNAGIRRVLAKPVAGYTLRATLADELSQRPAASEQPAPTALEIPSDFRVLVAEDNSISTKVIRGMLAKLNLQPDTASNGEEALQAMQRQHYDLVLMDCEMPVLDGFTATERLRAWEAQTGAPRTPIIAVTAHVLSEHKEHAQAVGMDGHMAKPVELLQLRELLAHWIAQKHPPQA</sequence>
<evidence type="ECO:0000259" key="9">
    <source>
        <dbReference type="PROSITE" id="PS50110"/>
    </source>
</evidence>
<evidence type="ECO:0000256" key="1">
    <source>
        <dbReference type="ARBA" id="ARBA00000085"/>
    </source>
</evidence>
<keyword evidence="6" id="KW-0472">Membrane</keyword>
<evidence type="ECO:0000256" key="3">
    <source>
        <dbReference type="ARBA" id="ARBA00022553"/>
    </source>
</evidence>
<evidence type="ECO:0000259" key="8">
    <source>
        <dbReference type="PROSITE" id="PS50109"/>
    </source>
</evidence>
<feature type="transmembrane region" description="Helical" evidence="6">
    <location>
        <begin position="172"/>
        <end position="190"/>
    </location>
</feature>
<keyword evidence="11" id="KW-1185">Reference proteome</keyword>
<reference evidence="11" key="1">
    <citation type="journal article" date="2019" name="Int. J. Syst. Evol. Microbiol.">
        <title>The Global Catalogue of Microorganisms (GCM) 10K type strain sequencing project: providing services to taxonomists for standard genome sequencing and annotation.</title>
        <authorList>
            <consortium name="The Broad Institute Genomics Platform"/>
            <consortium name="The Broad Institute Genome Sequencing Center for Infectious Disease"/>
            <person name="Wu L."/>
            <person name="Ma J."/>
        </authorList>
    </citation>
    <scope>NUCLEOTIDE SEQUENCE [LARGE SCALE GENOMIC DNA]</scope>
    <source>
        <strain evidence="11">CCM 8778</strain>
    </source>
</reference>
<dbReference type="EMBL" id="BMDE01000008">
    <property type="protein sequence ID" value="GGH95774.1"/>
    <property type="molecule type" value="Genomic_DNA"/>
</dbReference>
<dbReference type="SMART" id="SM00388">
    <property type="entry name" value="HisKA"/>
    <property type="match status" value="1"/>
</dbReference>
<dbReference type="InterPro" id="IPR036890">
    <property type="entry name" value="HATPase_C_sf"/>
</dbReference>
<dbReference type="SUPFAM" id="SSF52172">
    <property type="entry name" value="CheY-like"/>
    <property type="match status" value="2"/>
</dbReference>